<dbReference type="OrthoDB" id="419138at2759"/>
<sequence length="128" mass="14681">MHPSRNVAPPLFFPNDADTELYRENAITQLFMFDNSFFGHLNIILVSYALNGTFLGMVPASGKILQPCAPHEASHIFEFGRVYNFDCYMSIDRVFDKEATFYEAYLKFFDEKGTPQVCSISPFTQAWL</sequence>
<evidence type="ECO:0000313" key="1">
    <source>
        <dbReference type="EMBL" id="VDM73372.1"/>
    </source>
</evidence>
<dbReference type="Proteomes" id="UP000270094">
    <property type="component" value="Unassembled WGS sequence"/>
</dbReference>
<dbReference type="GO" id="GO:0036038">
    <property type="term" value="C:MKS complex"/>
    <property type="evidence" value="ECO:0007669"/>
    <property type="project" value="InterPro"/>
</dbReference>
<evidence type="ECO:0000313" key="2">
    <source>
        <dbReference type="Proteomes" id="UP000270094"/>
    </source>
</evidence>
<dbReference type="GO" id="GO:0060271">
    <property type="term" value="P:cilium assembly"/>
    <property type="evidence" value="ECO:0007669"/>
    <property type="project" value="InterPro"/>
</dbReference>
<gene>
    <name evidence="1" type="ORF">SVUK_LOCUS8370</name>
</gene>
<dbReference type="PANTHER" id="PTHR21274">
    <property type="entry name" value="MECKELIN"/>
    <property type="match status" value="1"/>
</dbReference>
<dbReference type="PANTHER" id="PTHR21274:SF0">
    <property type="entry name" value="MECKELIN"/>
    <property type="match status" value="1"/>
</dbReference>
<dbReference type="EMBL" id="UYYB01030240">
    <property type="protein sequence ID" value="VDM73372.1"/>
    <property type="molecule type" value="Genomic_DNA"/>
</dbReference>
<dbReference type="Pfam" id="PF09773">
    <property type="entry name" value="Meckelin"/>
    <property type="match status" value="1"/>
</dbReference>
<accession>A0A3P7L1R6</accession>
<keyword evidence="2" id="KW-1185">Reference proteome</keyword>
<dbReference type="InterPro" id="IPR019170">
    <property type="entry name" value="Meckelin"/>
</dbReference>
<organism evidence="1 2">
    <name type="scientific">Strongylus vulgaris</name>
    <name type="common">Blood worm</name>
    <dbReference type="NCBI Taxonomy" id="40348"/>
    <lineage>
        <taxon>Eukaryota</taxon>
        <taxon>Metazoa</taxon>
        <taxon>Ecdysozoa</taxon>
        <taxon>Nematoda</taxon>
        <taxon>Chromadorea</taxon>
        <taxon>Rhabditida</taxon>
        <taxon>Rhabditina</taxon>
        <taxon>Rhabditomorpha</taxon>
        <taxon>Strongyloidea</taxon>
        <taxon>Strongylidae</taxon>
        <taxon>Strongylus</taxon>
    </lineage>
</organism>
<proteinExistence type="predicted"/>
<reference evidence="1 2" key="1">
    <citation type="submission" date="2018-11" db="EMBL/GenBank/DDBJ databases">
        <authorList>
            <consortium name="Pathogen Informatics"/>
        </authorList>
    </citation>
    <scope>NUCLEOTIDE SEQUENCE [LARGE SCALE GENOMIC DNA]</scope>
</reference>
<name>A0A3P7L1R6_STRVU</name>
<protein>
    <submittedName>
        <fullName evidence="1">Uncharacterized protein</fullName>
    </submittedName>
</protein>
<dbReference type="AlphaFoldDB" id="A0A3P7L1R6"/>